<feature type="region of interest" description="Disordered" evidence="1">
    <location>
        <begin position="1"/>
        <end position="32"/>
    </location>
</feature>
<name>A0A1F5Z3P7_9BACT</name>
<evidence type="ECO:0000313" key="2">
    <source>
        <dbReference type="EMBL" id="OGG07078.1"/>
    </source>
</evidence>
<reference evidence="2 3" key="1">
    <citation type="journal article" date="2016" name="Nat. Commun.">
        <title>Thousands of microbial genomes shed light on interconnected biogeochemical processes in an aquifer system.</title>
        <authorList>
            <person name="Anantharaman K."/>
            <person name="Brown C.T."/>
            <person name="Hug L.A."/>
            <person name="Sharon I."/>
            <person name="Castelle C.J."/>
            <person name="Probst A.J."/>
            <person name="Thomas B.C."/>
            <person name="Singh A."/>
            <person name="Wilkins M.J."/>
            <person name="Karaoz U."/>
            <person name="Brodie E.L."/>
            <person name="Williams K.H."/>
            <person name="Hubbard S.S."/>
            <person name="Banfield J.F."/>
        </authorList>
    </citation>
    <scope>NUCLEOTIDE SEQUENCE [LARGE SCALE GENOMIC DNA]</scope>
</reference>
<accession>A0A1F5Z3P7</accession>
<sequence length="76" mass="8376">MEGVKAHLAPKNFVASSATKPPQRELANPPSTDLANVDVSKAFRFQGILFFDVRGSFLEADKQIQLKQSWSVLCPT</sequence>
<proteinExistence type="predicted"/>
<dbReference type="AlphaFoldDB" id="A0A1F5Z3P7"/>
<protein>
    <submittedName>
        <fullName evidence="2">Uncharacterized protein</fullName>
    </submittedName>
</protein>
<gene>
    <name evidence="2" type="ORF">A2872_00130</name>
</gene>
<evidence type="ECO:0000256" key="1">
    <source>
        <dbReference type="SAM" id="MobiDB-lite"/>
    </source>
</evidence>
<dbReference type="Proteomes" id="UP000178681">
    <property type="component" value="Unassembled WGS sequence"/>
</dbReference>
<dbReference type="EMBL" id="MFJG01000018">
    <property type="protein sequence ID" value="OGG07078.1"/>
    <property type="molecule type" value="Genomic_DNA"/>
</dbReference>
<evidence type="ECO:0000313" key="3">
    <source>
        <dbReference type="Proteomes" id="UP000178681"/>
    </source>
</evidence>
<comment type="caution">
    <text evidence="2">The sequence shown here is derived from an EMBL/GenBank/DDBJ whole genome shotgun (WGS) entry which is preliminary data.</text>
</comment>
<organism evidence="2 3">
    <name type="scientific">Candidatus Gottesmanbacteria bacterium RIFCSPHIGHO2_01_FULL_42_12</name>
    <dbReference type="NCBI Taxonomy" id="1798377"/>
    <lineage>
        <taxon>Bacteria</taxon>
        <taxon>Candidatus Gottesmaniibacteriota</taxon>
    </lineage>
</organism>